<evidence type="ECO:0000313" key="1">
    <source>
        <dbReference type="EMBL" id="SVC40734.1"/>
    </source>
</evidence>
<dbReference type="EMBL" id="UINC01089545">
    <property type="protein sequence ID" value="SVC40734.1"/>
    <property type="molecule type" value="Genomic_DNA"/>
</dbReference>
<protein>
    <submittedName>
        <fullName evidence="1">Uncharacterized protein</fullName>
    </submittedName>
</protein>
<accession>A0A382LVF0</accession>
<gene>
    <name evidence="1" type="ORF">METZ01_LOCUS293588</name>
</gene>
<sequence>MLTLRNLMTFFLMTIGLSVHAELD</sequence>
<reference evidence="1" key="1">
    <citation type="submission" date="2018-05" db="EMBL/GenBank/DDBJ databases">
        <authorList>
            <person name="Lanie J.A."/>
            <person name="Ng W.-L."/>
            <person name="Kazmierczak K.M."/>
            <person name="Andrzejewski T.M."/>
            <person name="Davidsen T.M."/>
            <person name="Wayne K.J."/>
            <person name="Tettelin H."/>
            <person name="Glass J.I."/>
            <person name="Rusch D."/>
            <person name="Podicherti R."/>
            <person name="Tsui H.-C.T."/>
            <person name="Winkler M.E."/>
        </authorList>
    </citation>
    <scope>NUCLEOTIDE SEQUENCE</scope>
</reference>
<feature type="non-terminal residue" evidence="1">
    <location>
        <position position="24"/>
    </location>
</feature>
<name>A0A382LVF0_9ZZZZ</name>
<dbReference type="AlphaFoldDB" id="A0A382LVF0"/>
<proteinExistence type="predicted"/>
<organism evidence="1">
    <name type="scientific">marine metagenome</name>
    <dbReference type="NCBI Taxonomy" id="408172"/>
    <lineage>
        <taxon>unclassified sequences</taxon>
        <taxon>metagenomes</taxon>
        <taxon>ecological metagenomes</taxon>
    </lineage>
</organism>